<dbReference type="GO" id="GO:0004521">
    <property type="term" value="F:RNA endonuclease activity"/>
    <property type="evidence" value="ECO:0007669"/>
    <property type="project" value="InterPro"/>
</dbReference>
<dbReference type="InterPro" id="IPR029060">
    <property type="entry name" value="PIN-like_dom_sf"/>
</dbReference>
<dbReference type="EMBL" id="PEYM01000124">
    <property type="protein sequence ID" value="PIS28637.1"/>
    <property type="molecule type" value="Genomic_DNA"/>
</dbReference>
<feature type="domain" description="PIN" evidence="1">
    <location>
        <begin position="4"/>
        <end position="130"/>
    </location>
</feature>
<organism evidence="2 3">
    <name type="scientific">Candidatus Saganbacteria bacterium CG08_land_8_20_14_0_20_45_16</name>
    <dbReference type="NCBI Taxonomy" id="2014293"/>
    <lineage>
        <taxon>Bacteria</taxon>
        <taxon>Bacillati</taxon>
        <taxon>Saganbacteria</taxon>
    </lineage>
</organism>
<dbReference type="SUPFAM" id="SSF88723">
    <property type="entry name" value="PIN domain-like"/>
    <property type="match status" value="1"/>
</dbReference>
<reference evidence="2 3" key="1">
    <citation type="submission" date="2017-09" db="EMBL/GenBank/DDBJ databases">
        <title>Depth-based differentiation of microbial function through sediment-hosted aquifers and enrichment of novel symbionts in the deep terrestrial subsurface.</title>
        <authorList>
            <person name="Probst A.J."/>
            <person name="Ladd B."/>
            <person name="Jarett J.K."/>
            <person name="Geller-Mcgrath D.E."/>
            <person name="Sieber C.M."/>
            <person name="Emerson J.B."/>
            <person name="Anantharaman K."/>
            <person name="Thomas B.C."/>
            <person name="Malmstrom R."/>
            <person name="Stieglmeier M."/>
            <person name="Klingl A."/>
            <person name="Woyke T."/>
            <person name="Ryan C.M."/>
            <person name="Banfield J.F."/>
        </authorList>
    </citation>
    <scope>NUCLEOTIDE SEQUENCE [LARGE SCALE GENOMIC DNA]</scope>
    <source>
        <strain evidence="2">CG08_land_8_20_14_0_20_45_16</strain>
    </source>
</reference>
<comment type="caution">
    <text evidence="2">The sequence shown here is derived from an EMBL/GenBank/DDBJ whole genome shotgun (WGS) entry which is preliminary data.</text>
</comment>
<dbReference type="Pfam" id="PF01850">
    <property type="entry name" value="PIN"/>
    <property type="match status" value="1"/>
</dbReference>
<dbReference type="GO" id="GO:0016075">
    <property type="term" value="P:rRNA catabolic process"/>
    <property type="evidence" value="ECO:0007669"/>
    <property type="project" value="TreeGrafter"/>
</dbReference>
<sequence>MRGFVDTSFLIALIDKSDKYFNDAQDCFKAQVSSGTVLLTSNLVLAETLTWLRYHAGFRYAKEFGEKFRHSKIIKTIWVDQELERTAWEIFLKYSDQSLSYVDCFSFACMRVDKIDLALTFDRHFQQVGFNVIPQK</sequence>
<dbReference type="Proteomes" id="UP000231343">
    <property type="component" value="Unassembled WGS sequence"/>
</dbReference>
<name>A0A2H0XUM9_UNCSA</name>
<accession>A0A2H0XUM9</accession>
<evidence type="ECO:0000313" key="3">
    <source>
        <dbReference type="Proteomes" id="UP000231343"/>
    </source>
</evidence>
<dbReference type="InterPro" id="IPR002716">
    <property type="entry name" value="PIN_dom"/>
</dbReference>
<dbReference type="InterPro" id="IPR039018">
    <property type="entry name" value="VapC20-like"/>
</dbReference>
<dbReference type="AlphaFoldDB" id="A0A2H0XUM9"/>
<dbReference type="PANTHER" id="PTHR42188">
    <property type="entry name" value="23S RRNA-SPECIFIC ENDONUCLEASE VAPC20"/>
    <property type="match status" value="1"/>
</dbReference>
<gene>
    <name evidence="2" type="ORF">COT42_07435</name>
</gene>
<dbReference type="PANTHER" id="PTHR42188:SF1">
    <property type="entry name" value="23S RRNA-SPECIFIC ENDONUCLEASE VAPC20"/>
    <property type="match status" value="1"/>
</dbReference>
<evidence type="ECO:0000259" key="1">
    <source>
        <dbReference type="Pfam" id="PF01850"/>
    </source>
</evidence>
<dbReference type="Gene3D" id="3.40.50.1010">
    <property type="entry name" value="5'-nuclease"/>
    <property type="match status" value="1"/>
</dbReference>
<protein>
    <submittedName>
        <fullName evidence="2">VapC toxin family PIN domain ribonuclease</fullName>
    </submittedName>
</protein>
<evidence type="ECO:0000313" key="2">
    <source>
        <dbReference type="EMBL" id="PIS28637.1"/>
    </source>
</evidence>
<proteinExistence type="predicted"/>